<dbReference type="AlphaFoldDB" id="A0A8S0XY92"/>
<reference evidence="1 2" key="1">
    <citation type="submission" date="2020-01" db="EMBL/GenBank/DDBJ databases">
        <authorList>
            <person name="Gupta K D."/>
        </authorList>
    </citation>
    <scope>NUCLEOTIDE SEQUENCE [LARGE SCALE GENOMIC DNA]</scope>
</reference>
<accession>A0A8S0XY92</accession>
<evidence type="ECO:0000313" key="2">
    <source>
        <dbReference type="Proteomes" id="UP000467700"/>
    </source>
</evidence>
<keyword evidence="2" id="KW-1185">Reference proteome</keyword>
<organism evidence="1 2">
    <name type="scientific">Cyclocybe aegerita</name>
    <name type="common">Black poplar mushroom</name>
    <name type="synonym">Agrocybe aegerita</name>
    <dbReference type="NCBI Taxonomy" id="1973307"/>
    <lineage>
        <taxon>Eukaryota</taxon>
        <taxon>Fungi</taxon>
        <taxon>Dikarya</taxon>
        <taxon>Basidiomycota</taxon>
        <taxon>Agaricomycotina</taxon>
        <taxon>Agaricomycetes</taxon>
        <taxon>Agaricomycetidae</taxon>
        <taxon>Agaricales</taxon>
        <taxon>Agaricineae</taxon>
        <taxon>Bolbitiaceae</taxon>
        <taxon>Cyclocybe</taxon>
    </lineage>
</organism>
<name>A0A8S0XY92_CYCAE</name>
<protein>
    <submittedName>
        <fullName evidence="1">Uncharacterized protein</fullName>
    </submittedName>
</protein>
<proteinExistence type="predicted"/>
<gene>
    <name evidence="1" type="ORF">AAE3_LOCUS10880</name>
</gene>
<comment type="caution">
    <text evidence="1">The sequence shown here is derived from an EMBL/GenBank/DDBJ whole genome shotgun (WGS) entry which is preliminary data.</text>
</comment>
<dbReference type="EMBL" id="CACVBS010000068">
    <property type="protein sequence ID" value="CAA7268381.1"/>
    <property type="molecule type" value="Genomic_DNA"/>
</dbReference>
<dbReference type="Proteomes" id="UP000467700">
    <property type="component" value="Unassembled WGS sequence"/>
</dbReference>
<evidence type="ECO:0000313" key="1">
    <source>
        <dbReference type="EMBL" id="CAA7268381.1"/>
    </source>
</evidence>
<dbReference type="OrthoDB" id="2679825at2759"/>
<sequence length="163" mass="19141">MFSKNRRRLYIAFYVRSIRNPDDVKFHTSLLVMQKCPDIGSMERNTLKLDAVNDITEDGVEYWKYNYSKDETLNELLQQVYVSPNADDINWRCHNWVWEAVEQLLVANDIVPPLPDGMTARDVWQASYSRLENDDFNNMLQDPVRTFDMRGKITKSEIGAIDK</sequence>